<keyword evidence="5" id="KW-0539">Nucleus</keyword>
<dbReference type="InterPro" id="IPR007219">
    <property type="entry name" value="XnlR_reg_dom"/>
</dbReference>
<name>A0AAN6SLV6_9PEZI</name>
<keyword evidence="3" id="KW-0238">DNA-binding</keyword>
<evidence type="ECO:0000256" key="2">
    <source>
        <dbReference type="ARBA" id="ARBA00023015"/>
    </source>
</evidence>
<keyword evidence="1" id="KW-0862">Zinc</keyword>
<dbReference type="CDD" id="cd12148">
    <property type="entry name" value="fungal_TF_MHR"/>
    <property type="match status" value="1"/>
</dbReference>
<gene>
    <name evidence="8" type="ORF">C8A01DRAFT_51028</name>
</gene>
<accession>A0AAN6SLV6</accession>
<comment type="caution">
    <text evidence="8">The sequence shown here is derived from an EMBL/GenBank/DDBJ whole genome shotgun (WGS) entry which is preliminary data.</text>
</comment>
<dbReference type="GO" id="GO:0006351">
    <property type="term" value="P:DNA-templated transcription"/>
    <property type="evidence" value="ECO:0007669"/>
    <property type="project" value="InterPro"/>
</dbReference>
<dbReference type="PANTHER" id="PTHR47171:SF3">
    <property type="entry name" value="FARA-RELATED"/>
    <property type="match status" value="1"/>
</dbReference>
<keyword evidence="9" id="KW-1185">Reference proteome</keyword>
<reference evidence="9" key="1">
    <citation type="journal article" date="2023" name="Mol. Phylogenet. Evol.">
        <title>Genome-scale phylogeny and comparative genomics of the fungal order Sordariales.</title>
        <authorList>
            <person name="Hensen N."/>
            <person name="Bonometti L."/>
            <person name="Westerberg I."/>
            <person name="Brannstrom I.O."/>
            <person name="Guillou S."/>
            <person name="Cros-Aarteil S."/>
            <person name="Calhoun S."/>
            <person name="Haridas S."/>
            <person name="Kuo A."/>
            <person name="Mondo S."/>
            <person name="Pangilinan J."/>
            <person name="Riley R."/>
            <person name="LaButti K."/>
            <person name="Andreopoulos B."/>
            <person name="Lipzen A."/>
            <person name="Chen C."/>
            <person name="Yan M."/>
            <person name="Daum C."/>
            <person name="Ng V."/>
            <person name="Clum A."/>
            <person name="Steindorff A."/>
            <person name="Ohm R.A."/>
            <person name="Martin F."/>
            <person name="Silar P."/>
            <person name="Natvig D.O."/>
            <person name="Lalanne C."/>
            <person name="Gautier V."/>
            <person name="Ament-Velasquez S.L."/>
            <person name="Kruys A."/>
            <person name="Hutchinson M.I."/>
            <person name="Powell A.J."/>
            <person name="Barry K."/>
            <person name="Miller A.N."/>
            <person name="Grigoriev I.V."/>
            <person name="Debuchy R."/>
            <person name="Gladieux P."/>
            <person name="Hiltunen Thoren M."/>
            <person name="Johannesson H."/>
        </authorList>
    </citation>
    <scope>NUCLEOTIDE SEQUENCE [LARGE SCALE GENOMIC DNA]</scope>
    <source>
        <strain evidence="9">CBS 284.82</strain>
    </source>
</reference>
<dbReference type="PANTHER" id="PTHR47171">
    <property type="entry name" value="FARA-RELATED"/>
    <property type="match status" value="1"/>
</dbReference>
<dbReference type="Proteomes" id="UP001303115">
    <property type="component" value="Unassembled WGS sequence"/>
</dbReference>
<evidence type="ECO:0000256" key="1">
    <source>
        <dbReference type="ARBA" id="ARBA00022833"/>
    </source>
</evidence>
<organism evidence="8 9">
    <name type="scientific">Parachaetomium inaequale</name>
    <dbReference type="NCBI Taxonomy" id="2588326"/>
    <lineage>
        <taxon>Eukaryota</taxon>
        <taxon>Fungi</taxon>
        <taxon>Dikarya</taxon>
        <taxon>Ascomycota</taxon>
        <taxon>Pezizomycotina</taxon>
        <taxon>Sordariomycetes</taxon>
        <taxon>Sordariomycetidae</taxon>
        <taxon>Sordariales</taxon>
        <taxon>Chaetomiaceae</taxon>
        <taxon>Parachaetomium</taxon>
    </lineage>
</organism>
<dbReference type="SMART" id="SM00906">
    <property type="entry name" value="Fungal_trans"/>
    <property type="match status" value="1"/>
</dbReference>
<dbReference type="AlphaFoldDB" id="A0AAN6SLV6"/>
<dbReference type="EMBL" id="MU854648">
    <property type="protein sequence ID" value="KAK4032112.1"/>
    <property type="molecule type" value="Genomic_DNA"/>
</dbReference>
<evidence type="ECO:0000256" key="3">
    <source>
        <dbReference type="ARBA" id="ARBA00023125"/>
    </source>
</evidence>
<feature type="region of interest" description="Disordered" evidence="6">
    <location>
        <begin position="165"/>
        <end position="189"/>
    </location>
</feature>
<dbReference type="GO" id="GO:0003677">
    <property type="term" value="F:DNA binding"/>
    <property type="evidence" value="ECO:0007669"/>
    <property type="project" value="UniProtKB-KW"/>
</dbReference>
<proteinExistence type="predicted"/>
<dbReference type="Pfam" id="PF04082">
    <property type="entry name" value="Fungal_trans"/>
    <property type="match status" value="1"/>
</dbReference>
<sequence length="789" mass="88167">MSGLNLVHVDQASFAKKRKLGPGACKSHLTELRGLGRHMSNSCRWPIKKQPQCDVSREQARCGELPIAGPVLTTPPSEDAGELPWDANEMMTATMVREEQRYPAEILSITSASASYIPPAATGQLSPPYATIQGPAEPPAAPSMPLDRFEAYVKDTLGSYAPSFQKQQQRNPMNGHQGGSGLDSHTSWDGQGYHGSAVRPIDVNMSIRSTLDLEKQVTELDWADMEYLKAKGVFDLPPRKLQEDLVEAFFSDVHPTAPVINRAEFLSTFYSNGHPSRLLLFAIFTTASRACRNPALLDKRGTNQGSAQRFYKATRALLDTGYERNQLVRIQSLLLLTWWWDKKDDGGRNMRSCAVDAINTAQSLGMHRWDHYPKDDIVLARIWKRIWWTCFNRDVAVAVAHGLPCLLSLEEFDVQPLSVEDFDEEPSVPGQLRRWRNEPVEVSFSIQVIKVAETLHHVHTACFVTPSLQQTLTRSISERESHLSFLLQAGQRPAPPGSRGVKIAFPDDYNDHGIQLCRQWLDELPAISKYDVDDVQSHEFYPGFLHVLYFTNVMLRFREKAVLRPSNGRAEAERLYCQARGIAAATMISKILRNARAHNHILRDQLTSLAIFRTVSLYNCLIFFLIEGQSPREEVRRDAQTKYSQCLHILYEFSQLWISASLTHRLFETLQAHMQISQPVHSGGALSSSASTSSVLAAEPFGTPVPGLRVSSDITMSHFRELLETEFHYDDLSTVGTGLSLDPSNGLDSNLPFPGVVNQYYLEDGSPPSPDFSLPLGAGAPDAVDVARW</sequence>
<evidence type="ECO:0000313" key="9">
    <source>
        <dbReference type="Proteomes" id="UP001303115"/>
    </source>
</evidence>
<evidence type="ECO:0000313" key="8">
    <source>
        <dbReference type="EMBL" id="KAK4032112.1"/>
    </source>
</evidence>
<dbReference type="GO" id="GO:0008270">
    <property type="term" value="F:zinc ion binding"/>
    <property type="evidence" value="ECO:0007669"/>
    <property type="project" value="InterPro"/>
</dbReference>
<feature type="domain" description="Xylanolytic transcriptional activator regulatory" evidence="7">
    <location>
        <begin position="350"/>
        <end position="422"/>
    </location>
</feature>
<evidence type="ECO:0000259" key="7">
    <source>
        <dbReference type="SMART" id="SM00906"/>
    </source>
</evidence>
<feature type="compositionally biased region" description="Polar residues" evidence="6">
    <location>
        <begin position="165"/>
        <end position="174"/>
    </location>
</feature>
<keyword evidence="4" id="KW-0804">Transcription</keyword>
<evidence type="ECO:0000256" key="4">
    <source>
        <dbReference type="ARBA" id="ARBA00023163"/>
    </source>
</evidence>
<protein>
    <submittedName>
        <fullName evidence="8">Fungal-specific transcription factor domain-containing protein</fullName>
    </submittedName>
</protein>
<evidence type="ECO:0000256" key="5">
    <source>
        <dbReference type="ARBA" id="ARBA00023242"/>
    </source>
</evidence>
<keyword evidence="2" id="KW-0805">Transcription regulation</keyword>
<dbReference type="InterPro" id="IPR052073">
    <property type="entry name" value="Amide_Lactam_Regulators"/>
</dbReference>
<evidence type="ECO:0000256" key="6">
    <source>
        <dbReference type="SAM" id="MobiDB-lite"/>
    </source>
</evidence>